<comment type="caution">
    <text evidence="2">The sequence shown here is derived from an EMBL/GenBank/DDBJ whole genome shotgun (WGS) entry which is preliminary data.</text>
</comment>
<gene>
    <name evidence="2" type="ORF">MXD59_18445</name>
</gene>
<sequence length="107" mass="11070">MFAVRARPRGGSEGQAGSGEQVPAQRAETGDGLEAAQPAAGVLPPSVARVAGRTRLSAELLAAILTVEGRSRATLDDMERADALADALLARRRERAGRRGPTLAQAV</sequence>
<dbReference type="Proteomes" id="UP001201873">
    <property type="component" value="Unassembled WGS sequence"/>
</dbReference>
<dbReference type="EMBL" id="JALKFT010000020">
    <property type="protein sequence ID" value="MCK9877731.1"/>
    <property type="molecule type" value="Genomic_DNA"/>
</dbReference>
<reference evidence="2 3" key="1">
    <citation type="submission" date="2022-04" db="EMBL/GenBank/DDBJ databases">
        <title>Genome diversity in the genus Frankia.</title>
        <authorList>
            <person name="Carlos-Shanley C."/>
            <person name="Hahn D."/>
        </authorList>
    </citation>
    <scope>NUCLEOTIDE SEQUENCE [LARGE SCALE GENOMIC DNA]</scope>
    <source>
        <strain evidence="2 3">Ag45/Mut15</strain>
    </source>
</reference>
<evidence type="ECO:0000256" key="1">
    <source>
        <dbReference type="SAM" id="MobiDB-lite"/>
    </source>
</evidence>
<evidence type="ECO:0000313" key="3">
    <source>
        <dbReference type="Proteomes" id="UP001201873"/>
    </source>
</evidence>
<keyword evidence="3" id="KW-1185">Reference proteome</keyword>
<accession>A0ABT0K1Z8</accession>
<feature type="region of interest" description="Disordered" evidence="1">
    <location>
        <begin position="1"/>
        <end position="43"/>
    </location>
</feature>
<name>A0ABT0K1Z8_9ACTN</name>
<organism evidence="2 3">
    <name type="scientific">Frankia umida</name>
    <dbReference type="NCBI Taxonomy" id="573489"/>
    <lineage>
        <taxon>Bacteria</taxon>
        <taxon>Bacillati</taxon>
        <taxon>Actinomycetota</taxon>
        <taxon>Actinomycetes</taxon>
        <taxon>Frankiales</taxon>
        <taxon>Frankiaceae</taxon>
        <taxon>Frankia</taxon>
    </lineage>
</organism>
<proteinExistence type="predicted"/>
<protein>
    <submittedName>
        <fullName evidence="2">Uncharacterized protein</fullName>
    </submittedName>
</protein>
<dbReference type="RefSeq" id="WP_248825926.1">
    <property type="nucleotide sequence ID" value="NZ_JALKFT010000020.1"/>
</dbReference>
<evidence type="ECO:0000313" key="2">
    <source>
        <dbReference type="EMBL" id="MCK9877731.1"/>
    </source>
</evidence>